<evidence type="ECO:0000256" key="1">
    <source>
        <dbReference type="SAM" id="MobiDB-lite"/>
    </source>
</evidence>
<name>A0A4R0R1R6_9APHY</name>
<keyword evidence="3" id="KW-1185">Reference proteome</keyword>
<protein>
    <submittedName>
        <fullName evidence="2">Uncharacterized protein</fullName>
    </submittedName>
</protein>
<dbReference type="AlphaFoldDB" id="A0A4R0R1R6"/>
<accession>A0A4R0R1R6</accession>
<feature type="compositionally biased region" description="Basic residues" evidence="1">
    <location>
        <begin position="171"/>
        <end position="181"/>
    </location>
</feature>
<feature type="region of interest" description="Disordered" evidence="1">
    <location>
        <begin position="220"/>
        <end position="280"/>
    </location>
</feature>
<organism evidence="2 3">
    <name type="scientific">Steccherinum ochraceum</name>
    <dbReference type="NCBI Taxonomy" id="92696"/>
    <lineage>
        <taxon>Eukaryota</taxon>
        <taxon>Fungi</taxon>
        <taxon>Dikarya</taxon>
        <taxon>Basidiomycota</taxon>
        <taxon>Agaricomycotina</taxon>
        <taxon>Agaricomycetes</taxon>
        <taxon>Polyporales</taxon>
        <taxon>Steccherinaceae</taxon>
        <taxon>Steccherinum</taxon>
    </lineage>
</organism>
<evidence type="ECO:0000313" key="2">
    <source>
        <dbReference type="EMBL" id="TCD60892.1"/>
    </source>
</evidence>
<proteinExistence type="predicted"/>
<feature type="compositionally biased region" description="Polar residues" evidence="1">
    <location>
        <begin position="183"/>
        <end position="196"/>
    </location>
</feature>
<evidence type="ECO:0000313" key="3">
    <source>
        <dbReference type="Proteomes" id="UP000292702"/>
    </source>
</evidence>
<comment type="caution">
    <text evidence="2">The sequence shown here is derived from an EMBL/GenBank/DDBJ whole genome shotgun (WGS) entry which is preliminary data.</text>
</comment>
<sequence length="452" mass="49575">MNCLADCPPLIVFGLEWGHGQLIRVMQDMQAGKRSAEESGHSVDQIMTEIQPLLLFFFAHKVQHLIPPPMRFFMGWAQRPPPSSASIQDFWKANPQDLFGGYPYIETRRLWTSGQVPMRVREDPLFHEEIQMDRESEEVVAGSSSNFMLTPGMISQGDANHMSTTVVKCGPPRHSKKRKHSVQPPSQTPPSLVTASSPLVSNVEQAPEIEPLEAGVVSMQTPDVESSHPSDLEPRCAEPPQPPNVGRLQIFGPGRSRSVSEEHVSPKPSISLSADGHSTREDSVTPRLVLKLPAIRPSSNLVSEMREWHYTVDQIVAPGSESEGKGSSSGKSHQPLKFVLRTNGHSSGNLRQAALQPLYSTSARTLSEVQETDSVGIAASAGEMSGPNPSSQRGRAVLEDDDWESLVDRARAEVRDAVARLLNAQTSLDLLEEALHRHRSDASKGKERAAEP</sequence>
<dbReference type="EMBL" id="RWJN01000529">
    <property type="protein sequence ID" value="TCD60892.1"/>
    <property type="molecule type" value="Genomic_DNA"/>
</dbReference>
<feature type="compositionally biased region" description="Basic and acidic residues" evidence="1">
    <location>
        <begin position="225"/>
        <end position="236"/>
    </location>
</feature>
<dbReference type="Proteomes" id="UP000292702">
    <property type="component" value="Unassembled WGS sequence"/>
</dbReference>
<gene>
    <name evidence="2" type="ORF">EIP91_009318</name>
</gene>
<reference evidence="2 3" key="1">
    <citation type="submission" date="2018-11" db="EMBL/GenBank/DDBJ databases">
        <title>Genome assembly of Steccherinum ochraceum LE-BIN_3174, the white-rot fungus of the Steccherinaceae family (The Residual Polyporoid clade, Polyporales, Basidiomycota).</title>
        <authorList>
            <person name="Fedorova T.V."/>
            <person name="Glazunova O.A."/>
            <person name="Landesman E.O."/>
            <person name="Moiseenko K.V."/>
            <person name="Psurtseva N.V."/>
            <person name="Savinova O.S."/>
            <person name="Shakhova N.V."/>
            <person name="Tyazhelova T.V."/>
            <person name="Vasina D.V."/>
        </authorList>
    </citation>
    <scope>NUCLEOTIDE SEQUENCE [LARGE SCALE GENOMIC DNA]</scope>
    <source>
        <strain evidence="2 3">LE-BIN_3174</strain>
    </source>
</reference>
<feature type="region of interest" description="Disordered" evidence="1">
    <location>
        <begin position="163"/>
        <end position="196"/>
    </location>
</feature>